<dbReference type="InterPro" id="IPR050498">
    <property type="entry name" value="Ycf3"/>
</dbReference>
<feature type="repeat" description="TPR" evidence="3">
    <location>
        <begin position="599"/>
        <end position="632"/>
    </location>
</feature>
<sequence length="856" mass="98585">MEQFYKQLLYENTGKHYESFTVQKSKTVEMIMNDHDLPESISIQIMKAKCCVSDSSASTSAASISHDHDVMLRVVKQCADESDTLYQRELRACRVIQSLQPNENICEILHVIESVKKNTRYLVIIMPCYREGDLDEYVECMKKGEKSQFSTEVLFDLAFRLTRVLTVLHTDERKLIHRDFSLHNILIEEIGKNYCRIRVIDFEQVLLLAQESIDTSIIVGESHSSSSSDSSGSINSSNSSSCDSSVSSEKQASFSVGKLHINAPEVKHRKYSPHIDVWSLGCVLYQVITQDMNTVLSTLSQSEIWKLIFDGSDQMKRCQLAPFIWSCLQIEPSRRMNSQHIMETLLMAWYFYFRDLKGHESEMEFQNCLLEGIYRMSAKEHVDSIDVVAWMQKQKENLPSELHYLADCICLLKNPNDFGDHLKDSPLAYVFKGMNMTDNHAAIECYSKAIDLNPTHPYVYLNRGFRLEKLNDYDSALEDYCTAISLNPSEKQVYINRGSLYHNMKQYDLAIQDFNKAIEIDPNDFEMHFNRGLIYETIGQLENALDEYSCAIELNPEDIPSLYRRGSIYLKYQERKQQQLLDQAVQDFTTIILLDEKDAKSYHARGLCYLELSEYELAIEDFTTCMKLDPSLESKTVLERGKAFFYVKDFDNAMNDFCRAIELIEQEPKNVRAYSYRANVYSLFGMIQEAIEDLSMEIEFTNESPQALAQRGFFYSLQHEYQKAIDDCTKSIEIDPMNGHPYYNRACVYDSLGDYEQAIRDFSSAIQCNPSMLQSYLDRGDVYMKKKDYQSAIMDFSLVISASHDVAQIKRACEQRALACSALGLPNDDISDESSTFEDGLISCEEEKPSLNKYKL</sequence>
<evidence type="ECO:0000259" key="5">
    <source>
        <dbReference type="PROSITE" id="PS50011"/>
    </source>
</evidence>
<dbReference type="OrthoDB" id="1926212at2759"/>
<dbReference type="VEuPathDB" id="AmoebaDB:FDP41_008846"/>
<proteinExistence type="predicted"/>
<dbReference type="SUPFAM" id="SSF81901">
    <property type="entry name" value="HCP-like"/>
    <property type="match status" value="1"/>
</dbReference>
<gene>
    <name evidence="6" type="ORF">FDP41_008846</name>
</gene>
<dbReference type="InterPro" id="IPR000719">
    <property type="entry name" value="Prot_kinase_dom"/>
</dbReference>
<keyword evidence="2 3" id="KW-0802">TPR repeat</keyword>
<dbReference type="Pfam" id="PF00515">
    <property type="entry name" value="TPR_1"/>
    <property type="match status" value="2"/>
</dbReference>
<feature type="repeat" description="TPR" evidence="3">
    <location>
        <begin position="457"/>
        <end position="490"/>
    </location>
</feature>
<dbReference type="SMART" id="SM00220">
    <property type="entry name" value="S_TKc"/>
    <property type="match status" value="1"/>
</dbReference>
<feature type="repeat" description="TPR" evidence="3">
    <location>
        <begin position="491"/>
        <end position="524"/>
    </location>
</feature>
<dbReference type="InterPro" id="IPR008266">
    <property type="entry name" value="Tyr_kinase_AS"/>
</dbReference>
<dbReference type="Pfam" id="PF00069">
    <property type="entry name" value="Pkinase"/>
    <property type="match status" value="1"/>
</dbReference>
<feature type="region of interest" description="Disordered" evidence="4">
    <location>
        <begin position="224"/>
        <end position="244"/>
    </location>
</feature>
<dbReference type="GO" id="GO:0005524">
    <property type="term" value="F:ATP binding"/>
    <property type="evidence" value="ECO:0007669"/>
    <property type="project" value="InterPro"/>
</dbReference>
<comment type="caution">
    <text evidence="6">The sequence shown here is derived from an EMBL/GenBank/DDBJ whole genome shotgun (WGS) entry which is preliminary data.</text>
</comment>
<evidence type="ECO:0000313" key="7">
    <source>
        <dbReference type="Proteomes" id="UP000444721"/>
    </source>
</evidence>
<dbReference type="PANTHER" id="PTHR44858">
    <property type="entry name" value="TETRATRICOPEPTIDE REPEAT PROTEIN 6"/>
    <property type="match status" value="1"/>
</dbReference>
<evidence type="ECO:0000256" key="4">
    <source>
        <dbReference type="SAM" id="MobiDB-lite"/>
    </source>
</evidence>
<name>A0A6A5B381_NAEFO</name>
<keyword evidence="7" id="KW-1185">Reference proteome</keyword>
<dbReference type="PROSITE" id="PS00109">
    <property type="entry name" value="PROTEIN_KINASE_TYR"/>
    <property type="match status" value="1"/>
</dbReference>
<dbReference type="InterPro" id="IPR011009">
    <property type="entry name" value="Kinase-like_dom_sf"/>
</dbReference>
<evidence type="ECO:0000256" key="3">
    <source>
        <dbReference type="PROSITE-ProRule" id="PRU00339"/>
    </source>
</evidence>
<accession>A0A6A5B381</accession>
<dbReference type="PANTHER" id="PTHR44858:SF1">
    <property type="entry name" value="UDP-N-ACETYLGLUCOSAMINE--PEPTIDE N-ACETYLGLUCOSAMINYLTRANSFERASE SPINDLY-RELATED"/>
    <property type="match status" value="1"/>
</dbReference>
<evidence type="ECO:0000256" key="2">
    <source>
        <dbReference type="ARBA" id="ARBA00022803"/>
    </source>
</evidence>
<dbReference type="PROSITE" id="PS50011">
    <property type="entry name" value="PROTEIN_KINASE_DOM"/>
    <property type="match status" value="1"/>
</dbReference>
<dbReference type="PROSITE" id="PS50293">
    <property type="entry name" value="TPR_REGION"/>
    <property type="match status" value="3"/>
</dbReference>
<dbReference type="Proteomes" id="UP000444721">
    <property type="component" value="Unassembled WGS sequence"/>
</dbReference>
<evidence type="ECO:0000313" key="6">
    <source>
        <dbReference type="EMBL" id="KAF0972597.1"/>
    </source>
</evidence>
<dbReference type="VEuPathDB" id="AmoebaDB:NfTy_048160"/>
<feature type="repeat" description="TPR" evidence="3">
    <location>
        <begin position="525"/>
        <end position="558"/>
    </location>
</feature>
<dbReference type="Gene3D" id="1.25.40.10">
    <property type="entry name" value="Tetratricopeptide repeat domain"/>
    <property type="match status" value="5"/>
</dbReference>
<dbReference type="OMA" id="SANEYNN"/>
<dbReference type="InterPro" id="IPR011990">
    <property type="entry name" value="TPR-like_helical_dom_sf"/>
</dbReference>
<dbReference type="SUPFAM" id="SSF56112">
    <property type="entry name" value="Protein kinase-like (PK-like)"/>
    <property type="match status" value="1"/>
</dbReference>
<dbReference type="RefSeq" id="XP_044557311.1">
    <property type="nucleotide sequence ID" value="XM_044712742.1"/>
</dbReference>
<feature type="repeat" description="TPR" evidence="3">
    <location>
        <begin position="634"/>
        <end position="667"/>
    </location>
</feature>
<feature type="repeat" description="TPR" evidence="3">
    <location>
        <begin position="739"/>
        <end position="772"/>
    </location>
</feature>
<dbReference type="Gene3D" id="1.10.510.10">
    <property type="entry name" value="Transferase(Phosphotransferase) domain 1"/>
    <property type="match status" value="1"/>
</dbReference>
<keyword evidence="1" id="KW-0677">Repeat</keyword>
<reference evidence="6 7" key="1">
    <citation type="journal article" date="2019" name="Sci. Rep.">
        <title>Nanopore sequencing improves the draft genome of the human pathogenic amoeba Naegleria fowleri.</title>
        <authorList>
            <person name="Liechti N."/>
            <person name="Schurch N."/>
            <person name="Bruggmann R."/>
            <person name="Wittwer M."/>
        </authorList>
    </citation>
    <scope>NUCLEOTIDE SEQUENCE [LARGE SCALE GENOMIC DNA]</scope>
    <source>
        <strain evidence="6 7">ATCC 30894</strain>
    </source>
</reference>
<evidence type="ECO:0000256" key="1">
    <source>
        <dbReference type="ARBA" id="ARBA00022737"/>
    </source>
</evidence>
<dbReference type="AlphaFoldDB" id="A0A6A5B381"/>
<feature type="repeat" description="TPR" evidence="3">
    <location>
        <begin position="705"/>
        <end position="738"/>
    </location>
</feature>
<organism evidence="6 7">
    <name type="scientific">Naegleria fowleri</name>
    <name type="common">Brain eating amoeba</name>
    <dbReference type="NCBI Taxonomy" id="5763"/>
    <lineage>
        <taxon>Eukaryota</taxon>
        <taxon>Discoba</taxon>
        <taxon>Heterolobosea</taxon>
        <taxon>Tetramitia</taxon>
        <taxon>Eutetramitia</taxon>
        <taxon>Vahlkampfiidae</taxon>
        <taxon>Naegleria</taxon>
    </lineage>
</organism>
<protein>
    <recommendedName>
        <fullName evidence="5">Protein kinase domain-containing protein</fullName>
    </recommendedName>
</protein>
<feature type="domain" description="Protein kinase" evidence="5">
    <location>
        <begin position="5"/>
        <end position="350"/>
    </location>
</feature>
<dbReference type="GeneID" id="68116063"/>
<dbReference type="VEuPathDB" id="AmoebaDB:NF0078560"/>
<dbReference type="InterPro" id="IPR019734">
    <property type="entry name" value="TPR_rpt"/>
</dbReference>
<dbReference type="PROSITE" id="PS50005">
    <property type="entry name" value="TPR"/>
    <property type="match status" value="7"/>
</dbReference>
<dbReference type="EMBL" id="VFQX01000066">
    <property type="protein sequence ID" value="KAF0972597.1"/>
    <property type="molecule type" value="Genomic_DNA"/>
</dbReference>
<dbReference type="SUPFAM" id="SSF48452">
    <property type="entry name" value="TPR-like"/>
    <property type="match status" value="1"/>
</dbReference>
<dbReference type="GO" id="GO:0004672">
    <property type="term" value="F:protein kinase activity"/>
    <property type="evidence" value="ECO:0007669"/>
    <property type="project" value="InterPro"/>
</dbReference>
<dbReference type="SMART" id="SM00028">
    <property type="entry name" value="TPR"/>
    <property type="match status" value="11"/>
</dbReference>
<dbReference type="Pfam" id="PF13181">
    <property type="entry name" value="TPR_8"/>
    <property type="match status" value="5"/>
</dbReference>